<evidence type="ECO:0000313" key="3">
    <source>
        <dbReference type="Proteomes" id="UP000827816"/>
    </source>
</evidence>
<feature type="transmembrane region" description="Helical" evidence="1">
    <location>
        <begin position="6"/>
        <end position="27"/>
    </location>
</feature>
<keyword evidence="3" id="KW-1185">Reference proteome</keyword>
<sequence>MSDKRGAHLINLTIGSAVIMLMTEVGVKLRVTKLE</sequence>
<keyword evidence="1" id="KW-0812">Transmembrane</keyword>
<protein>
    <submittedName>
        <fullName evidence="2">Uncharacterized protein</fullName>
    </submittedName>
</protein>
<evidence type="ECO:0000256" key="1">
    <source>
        <dbReference type="SAM" id="Phobius"/>
    </source>
</evidence>
<reference evidence="2" key="1">
    <citation type="submission" date="2021-10" db="EMBL/GenBank/DDBJ databases">
        <authorList>
            <person name="Brantly S."/>
            <person name="Loertscher E."/>
            <person name="Chow J."/>
            <person name="Doney J."/>
            <person name="Standing N."/>
            <person name="Ruesch S."/>
            <person name="Holmstead J."/>
            <person name="Fairholm J."/>
            <person name="Parson M."/>
            <person name="Rodriguez W."/>
            <person name="Himes S."/>
            <person name="Tovar K."/>
            <person name="Wilkey A."/>
            <person name="Birch L."/>
            <person name="Hogan T."/>
            <person name="Flake P."/>
            <person name="Walker J."/>
            <person name="Johnson L."/>
            <person name="Kruger J.L."/>
            <person name="Sharma R."/>
            <person name="Breakwell D.P."/>
            <person name="Grose J.H."/>
        </authorList>
    </citation>
    <scope>NUCLEOTIDE SEQUENCE</scope>
</reference>
<organism evidence="2 3">
    <name type="scientific">Enterobacter phage vB_EclS_CobraSix</name>
    <dbReference type="NCBI Taxonomy" id="2894794"/>
    <lineage>
        <taxon>Viruses</taxon>
        <taxon>Duplodnaviria</taxon>
        <taxon>Heunggongvirae</taxon>
        <taxon>Uroviricota</taxon>
        <taxon>Caudoviricetes</taxon>
        <taxon>Cobrasixvirus</taxon>
        <taxon>Cobrasixvirus cobrasix</taxon>
    </lineage>
</organism>
<keyword evidence="1" id="KW-0472">Membrane</keyword>
<gene>
    <name evidence="2" type="ORF">COBRASIX_31</name>
</gene>
<name>A0AAE8YQH5_9CAUD</name>
<keyword evidence="1" id="KW-1133">Transmembrane helix</keyword>
<evidence type="ECO:0000313" key="2">
    <source>
        <dbReference type="EMBL" id="UGO47198.1"/>
    </source>
</evidence>
<proteinExistence type="predicted"/>
<accession>A0AAE8YQH5</accession>
<dbReference type="EMBL" id="OK499971">
    <property type="protein sequence ID" value="UGO47198.1"/>
    <property type="molecule type" value="Genomic_DNA"/>
</dbReference>
<dbReference type="Proteomes" id="UP000827816">
    <property type="component" value="Segment"/>
</dbReference>